<dbReference type="InterPro" id="IPR038766">
    <property type="entry name" value="Membrane_comp_ABC_pdt"/>
</dbReference>
<reference evidence="8 9" key="1">
    <citation type="submission" date="2019-02" db="EMBL/GenBank/DDBJ databases">
        <title>Genomic Encyclopedia of Type Strains, Phase IV (KMG-IV): sequencing the most valuable type-strain genomes for metagenomic binning, comparative biology and taxonomic classification.</title>
        <authorList>
            <person name="Goeker M."/>
        </authorList>
    </citation>
    <scope>NUCLEOTIDE SEQUENCE [LARGE SCALE GENOMIC DNA]</scope>
    <source>
        <strain evidence="8 9">DSM 29486</strain>
    </source>
</reference>
<feature type="domain" description="ABC3 transporter permease C-terminal" evidence="7">
    <location>
        <begin position="662"/>
        <end position="776"/>
    </location>
</feature>
<keyword evidence="4 6" id="KW-1133">Transmembrane helix</keyword>
<keyword evidence="5 6" id="KW-0472">Membrane</keyword>
<evidence type="ECO:0000259" key="7">
    <source>
        <dbReference type="Pfam" id="PF02687"/>
    </source>
</evidence>
<proteinExistence type="predicted"/>
<organism evidence="8 9">
    <name type="scientific">Cuneatibacter caecimuris</name>
    <dbReference type="NCBI Taxonomy" id="1796618"/>
    <lineage>
        <taxon>Bacteria</taxon>
        <taxon>Bacillati</taxon>
        <taxon>Bacillota</taxon>
        <taxon>Clostridia</taxon>
        <taxon>Lachnospirales</taxon>
        <taxon>Lachnospiraceae</taxon>
        <taxon>Cuneatibacter</taxon>
    </lineage>
</organism>
<evidence type="ECO:0000313" key="9">
    <source>
        <dbReference type="Proteomes" id="UP000292927"/>
    </source>
</evidence>
<dbReference type="Proteomes" id="UP000292927">
    <property type="component" value="Unassembled WGS sequence"/>
</dbReference>
<feature type="transmembrane region" description="Helical" evidence="6">
    <location>
        <begin position="416"/>
        <end position="434"/>
    </location>
</feature>
<feature type="transmembrane region" description="Helical" evidence="6">
    <location>
        <begin position="704"/>
        <end position="728"/>
    </location>
</feature>
<feature type="transmembrane region" description="Helical" evidence="6">
    <location>
        <begin position="240"/>
        <end position="266"/>
    </location>
</feature>
<dbReference type="AlphaFoldDB" id="A0A4Q7PM26"/>
<dbReference type="PANTHER" id="PTHR30287">
    <property type="entry name" value="MEMBRANE COMPONENT OF PREDICTED ABC SUPERFAMILY METABOLITE UPTAKE TRANSPORTER"/>
    <property type="match status" value="1"/>
</dbReference>
<evidence type="ECO:0000256" key="5">
    <source>
        <dbReference type="ARBA" id="ARBA00023136"/>
    </source>
</evidence>
<keyword evidence="2" id="KW-1003">Cell membrane</keyword>
<dbReference type="EMBL" id="SGXF01000002">
    <property type="protein sequence ID" value="RZT00940.1"/>
    <property type="molecule type" value="Genomic_DNA"/>
</dbReference>
<feature type="transmembrane region" description="Helical" evidence="6">
    <location>
        <begin position="299"/>
        <end position="321"/>
    </location>
</feature>
<evidence type="ECO:0000313" key="8">
    <source>
        <dbReference type="EMBL" id="RZT00940.1"/>
    </source>
</evidence>
<accession>A0A4Q7PM26</accession>
<dbReference type="GO" id="GO:0005886">
    <property type="term" value="C:plasma membrane"/>
    <property type="evidence" value="ECO:0007669"/>
    <property type="project" value="UniProtKB-SubCell"/>
</dbReference>
<feature type="transmembrane region" description="Helical" evidence="6">
    <location>
        <begin position="341"/>
        <end position="362"/>
    </location>
</feature>
<dbReference type="InterPro" id="IPR003838">
    <property type="entry name" value="ABC3_permease_C"/>
</dbReference>
<keyword evidence="9" id="KW-1185">Reference proteome</keyword>
<dbReference type="Pfam" id="PF02687">
    <property type="entry name" value="FtsX"/>
    <property type="match status" value="2"/>
</dbReference>
<feature type="domain" description="ABC3 transporter permease C-terminal" evidence="7">
    <location>
        <begin position="255"/>
        <end position="370"/>
    </location>
</feature>
<protein>
    <submittedName>
        <fullName evidence="8">Putative ABC transport system permease protein</fullName>
    </submittedName>
</protein>
<name>A0A4Q7PM26_9FIRM</name>
<evidence type="ECO:0000256" key="4">
    <source>
        <dbReference type="ARBA" id="ARBA00022989"/>
    </source>
</evidence>
<comment type="caution">
    <text evidence="8">The sequence shown here is derived from an EMBL/GenBank/DDBJ whole genome shotgun (WGS) entry which is preliminary data.</text>
</comment>
<comment type="subcellular location">
    <subcellularLocation>
        <location evidence="1">Cell membrane</location>
        <topology evidence="1">Multi-pass membrane protein</topology>
    </subcellularLocation>
</comment>
<gene>
    <name evidence="8" type="ORF">EV209_1376</name>
</gene>
<feature type="transmembrane region" description="Helical" evidence="6">
    <location>
        <begin position="655"/>
        <end position="674"/>
    </location>
</feature>
<sequence>MMIRILKKDMKRRKSVNVILFLFMFLASVFLASSINNILVVSSAVDYYMDYANIPDVNLVTFSISEKGKISAWLDQEAPDVEDYDYNTLISILDKDISITDPSGNTMYLGTTDASYCKVFDENGDPFTLNPGQIALPRSLTEHNNLKTGDSVRVKAGDTERTFSLACIAKDAAFGSDMVGMKRLIINPEDYREISGDEKAEIFGLYYVNTSDEEAFTKEMNRQGFQTLASTVTIDTYKMIYMFDMILAGLLVTTGICLILIALLVLRFTLVFTLEEDYREIGIMKAIGIRNFGIQKIYLLKYLFLVVSGAVLGMAASIPIGQAMISSVSKNMIMEKSSANLWVNIFSTALIITFVMLFCYFCTRRLRKISAIAAIRGGNTGKRYKRRAGIRLYRRSMLPVPCFLGMNDMFSNVKRYIMLMITFSISFILITIPLNTLNTMRSDEMALKFSLDPESAVFISRIELDGDERYSNSADLTEGMERVERELAEQGYNATLTGVSIYFLWFEEAEENEKQNIMVTQFLGADKNCLTYQEGTAPELENEIAFSKNLMEKNHWEIGDYVDAKIGGQNKRMIITGKFSDYMQIGSSARMNPEIDLQGETMFDYWCIQVDMETDKTQKELAEELNQKLPEYEWVEAQEIVDKNVGGLQESLEDLMLPMTGILCGVIMLITFLMERLFIAREKGEIAMMKSIGFKHSTIRLWQVIRILCAALASMVAAIPLSLLSNHFVLKPVFAIMGAELDIQVVPWMVYGLYPGILIAGITAATVMAAWNIKKIHIHEMNNME</sequence>
<dbReference type="PANTHER" id="PTHR30287:SF2">
    <property type="entry name" value="BLL1001 PROTEIN"/>
    <property type="match status" value="1"/>
</dbReference>
<evidence type="ECO:0000256" key="1">
    <source>
        <dbReference type="ARBA" id="ARBA00004651"/>
    </source>
</evidence>
<evidence type="ECO:0000256" key="2">
    <source>
        <dbReference type="ARBA" id="ARBA00022475"/>
    </source>
</evidence>
<keyword evidence="3 6" id="KW-0812">Transmembrane</keyword>
<evidence type="ECO:0000256" key="3">
    <source>
        <dbReference type="ARBA" id="ARBA00022692"/>
    </source>
</evidence>
<feature type="transmembrane region" description="Helical" evidence="6">
    <location>
        <begin position="748"/>
        <end position="771"/>
    </location>
</feature>
<dbReference type="OrthoDB" id="9766372at2"/>
<evidence type="ECO:0000256" key="6">
    <source>
        <dbReference type="SAM" id="Phobius"/>
    </source>
</evidence>